<sequence length="49" mass="5810">MHLFIFGDNKESVLNTGFFQKAVIFCLFEEIFLSKERKKRNVSEETLQP</sequence>
<evidence type="ECO:0000313" key="1">
    <source>
        <dbReference type="EMBL" id="UYP45453.1"/>
    </source>
</evidence>
<accession>A0ABY6HQ43</accession>
<reference evidence="1" key="1">
    <citation type="submission" date="2022-09" db="EMBL/GenBank/DDBJ databases">
        <title>Actin cytoskeleton and complex cell architecture in an #Asgard archaeon.</title>
        <authorList>
            <person name="Ponce Toledo R.I."/>
            <person name="Schleper C."/>
            <person name="Rodrigues Oliveira T."/>
            <person name="Wollweber F."/>
            <person name="Xu J."/>
            <person name="Rittmann S."/>
            <person name="Klingl A."/>
            <person name="Pilhofer M."/>
        </authorList>
    </citation>
    <scope>NUCLEOTIDE SEQUENCE</scope>
    <source>
        <strain evidence="1">B-35</strain>
    </source>
</reference>
<evidence type="ECO:0000313" key="2">
    <source>
        <dbReference type="Proteomes" id="UP001208689"/>
    </source>
</evidence>
<dbReference type="EMBL" id="CP104013">
    <property type="protein sequence ID" value="UYP45453.1"/>
    <property type="molecule type" value="Genomic_DNA"/>
</dbReference>
<protein>
    <submittedName>
        <fullName evidence="1">Uncharacterized protein</fullName>
    </submittedName>
</protein>
<dbReference type="Proteomes" id="UP001208689">
    <property type="component" value="Chromosome"/>
</dbReference>
<organism evidence="1 2">
    <name type="scientific">Candidatus Lokiarchaeum ossiferum</name>
    <dbReference type="NCBI Taxonomy" id="2951803"/>
    <lineage>
        <taxon>Archaea</taxon>
        <taxon>Promethearchaeati</taxon>
        <taxon>Promethearchaeota</taxon>
        <taxon>Promethearchaeia</taxon>
        <taxon>Promethearchaeales</taxon>
        <taxon>Promethearchaeaceae</taxon>
        <taxon>Candidatus Lokiarchaeum</taxon>
    </lineage>
</organism>
<keyword evidence="2" id="KW-1185">Reference proteome</keyword>
<proteinExistence type="predicted"/>
<gene>
    <name evidence="1" type="ORF">NEF87_001738</name>
</gene>
<name>A0ABY6HQ43_9ARCH</name>